<feature type="domain" description="Phosphatidylinositol N-acetylglucosaminyltransferase subunit H conserved" evidence="3">
    <location>
        <begin position="89"/>
        <end position="152"/>
    </location>
</feature>
<name>M8B744_AEGTA</name>
<comment type="pathway">
    <text evidence="1">Glycolipid biosynthesis; glycosylphosphatidylinositol-anchor biosynthesis.</text>
</comment>
<dbReference type="EnsemblPlants" id="EMT09776">
    <property type="protein sequence ID" value="EMT09776"/>
    <property type="gene ID" value="F775_08545"/>
</dbReference>
<organism evidence="4">
    <name type="scientific">Aegilops tauschii</name>
    <name type="common">Tausch's goatgrass</name>
    <name type="synonym">Aegilops squarrosa</name>
    <dbReference type="NCBI Taxonomy" id="37682"/>
    <lineage>
        <taxon>Eukaryota</taxon>
        <taxon>Viridiplantae</taxon>
        <taxon>Streptophyta</taxon>
        <taxon>Embryophyta</taxon>
        <taxon>Tracheophyta</taxon>
        <taxon>Spermatophyta</taxon>
        <taxon>Magnoliopsida</taxon>
        <taxon>Liliopsida</taxon>
        <taxon>Poales</taxon>
        <taxon>Poaceae</taxon>
        <taxon>BOP clade</taxon>
        <taxon>Pooideae</taxon>
        <taxon>Triticodae</taxon>
        <taxon>Triticeae</taxon>
        <taxon>Triticinae</taxon>
        <taxon>Aegilops</taxon>
    </lineage>
</organism>
<dbReference type="GO" id="GO:0000506">
    <property type="term" value="C:glycosylphosphatidylinositol-N-acetylglucosaminyltransferase (GPI-GnT) complex"/>
    <property type="evidence" value="ECO:0007669"/>
    <property type="project" value="InterPro"/>
</dbReference>
<evidence type="ECO:0000256" key="2">
    <source>
        <dbReference type="ARBA" id="ARBA00009610"/>
    </source>
</evidence>
<accession>M8B744</accession>
<sequence length="195" mass="22054">MVQEQKGETSSGMYTYKHHGDKGVDIHEIFVKKSRTRVLLSYCGLILLLAIVCRSLLGKEKLCLESVWSVTFGILVAKCLQYKPVKKESVVIMPSFGVQLEIHFWSGRVDRHFVPIGKILKPLLNECVTPVTCYWSLALLLRDEEELKLVFQFYGITSQNLALRTARSQIYSCGQGSAVVLPCHFNVDAAVLIYR</sequence>
<evidence type="ECO:0000259" key="3">
    <source>
        <dbReference type="Pfam" id="PF10181"/>
    </source>
</evidence>
<dbReference type="InterPro" id="IPR044215">
    <property type="entry name" value="PIG-H"/>
</dbReference>
<dbReference type="PANTHER" id="PTHR15231:SF1">
    <property type="entry name" value="PHOSPHATIDYLINOSITOL N-ACETYLGLUCOSAMINYLTRANSFERASE SUBUNIT H"/>
    <property type="match status" value="1"/>
</dbReference>
<comment type="similarity">
    <text evidence="2">Belongs to the PIGH family.</text>
</comment>
<evidence type="ECO:0000256" key="1">
    <source>
        <dbReference type="ARBA" id="ARBA00004687"/>
    </source>
</evidence>
<dbReference type="GO" id="GO:0006506">
    <property type="term" value="P:GPI anchor biosynthetic process"/>
    <property type="evidence" value="ECO:0007669"/>
    <property type="project" value="UniProtKB-UniPathway"/>
</dbReference>
<dbReference type="InterPro" id="IPR019328">
    <property type="entry name" value="PIGH-H_dom"/>
</dbReference>
<protein>
    <recommendedName>
        <fullName evidence="3">Phosphatidylinositol N-acetylglucosaminyltransferase subunit H conserved domain-containing protein</fullName>
    </recommendedName>
</protein>
<dbReference type="UniPathway" id="UPA00196"/>
<proteinExistence type="inferred from homology"/>
<reference evidence="4" key="1">
    <citation type="submission" date="2015-06" db="UniProtKB">
        <authorList>
            <consortium name="EnsemblPlants"/>
        </authorList>
    </citation>
    <scope>IDENTIFICATION</scope>
</reference>
<dbReference type="Pfam" id="PF10181">
    <property type="entry name" value="PIG-H"/>
    <property type="match status" value="1"/>
</dbReference>
<evidence type="ECO:0000313" key="4">
    <source>
        <dbReference type="EnsemblPlants" id="EMT09776"/>
    </source>
</evidence>
<dbReference type="PANTHER" id="PTHR15231">
    <property type="entry name" value="PHOSPHATIDYLINOSITOL N-ACETYLGLUCOSAMINYLTRANSFERASE SUBUNIT H"/>
    <property type="match status" value="1"/>
</dbReference>
<dbReference type="AlphaFoldDB" id="M8B744"/>